<evidence type="ECO:0000313" key="1">
    <source>
        <dbReference type="EMBL" id="QDT10790.1"/>
    </source>
</evidence>
<reference evidence="1 2" key="1">
    <citation type="submission" date="2019-02" db="EMBL/GenBank/DDBJ databases">
        <title>Deep-cultivation of Planctomycetes and their phenomic and genomic characterization uncovers novel biology.</title>
        <authorList>
            <person name="Wiegand S."/>
            <person name="Jogler M."/>
            <person name="Boedeker C."/>
            <person name="Pinto D."/>
            <person name="Vollmers J."/>
            <person name="Rivas-Marin E."/>
            <person name="Kohn T."/>
            <person name="Peeters S.H."/>
            <person name="Heuer A."/>
            <person name="Rast P."/>
            <person name="Oberbeckmann S."/>
            <person name="Bunk B."/>
            <person name="Jeske O."/>
            <person name="Meyerdierks A."/>
            <person name="Storesund J.E."/>
            <person name="Kallscheuer N."/>
            <person name="Luecker S."/>
            <person name="Lage O.M."/>
            <person name="Pohl T."/>
            <person name="Merkel B.J."/>
            <person name="Hornburger P."/>
            <person name="Mueller R.-W."/>
            <person name="Bruemmer F."/>
            <person name="Labrenz M."/>
            <person name="Spormann A.M."/>
            <person name="Op den Camp H."/>
            <person name="Overmann J."/>
            <person name="Amann R."/>
            <person name="Jetten M.S.M."/>
            <person name="Mascher T."/>
            <person name="Medema M.H."/>
            <person name="Devos D.P."/>
            <person name="Kaster A.-K."/>
            <person name="Ovreas L."/>
            <person name="Rohde M."/>
            <person name="Galperin M.Y."/>
            <person name="Jogler C."/>
        </authorList>
    </citation>
    <scope>NUCLEOTIDE SEQUENCE [LARGE SCALE GENOMIC DNA]</scope>
    <source>
        <strain evidence="1 2">K23_9</strain>
    </source>
</reference>
<dbReference type="OrthoDB" id="9987755at2"/>
<sequence length="317" mass="34683">MSISSYVTDSPKHSRSPRVANLLGGLCLFAVLTSITHAQACSAQNFPVQDQLRPPAESEEGEIYLDEQLVTVCGTDDNDKIVIKIRKDHIRFEINGESSTLDEDDYPSALIGMGPQMTHATIAIAGHDGHDDIEIIDELQDRHIEDVLNELSDIEIVVLGGPGDDRLTSNSVTNCTMVGGTGRDWLVGGAGETMLAGGILSCPSLNTLLFASYYPDLERDLLVSGGDRTHLVSQWFIRYEPLQLPTNVHQVVGNRHLVPTSKVSIVSREKAGFEVSPPPIIEDIRIEIDGVWEKGLCVNTAIVFNESMEQVDSFMID</sequence>
<dbReference type="Gene3D" id="2.150.10.10">
    <property type="entry name" value="Serralysin-like metalloprotease, C-terminal"/>
    <property type="match status" value="1"/>
</dbReference>
<organism evidence="1 2">
    <name type="scientific">Stieleria marina</name>
    <dbReference type="NCBI Taxonomy" id="1930275"/>
    <lineage>
        <taxon>Bacteria</taxon>
        <taxon>Pseudomonadati</taxon>
        <taxon>Planctomycetota</taxon>
        <taxon>Planctomycetia</taxon>
        <taxon>Pirellulales</taxon>
        <taxon>Pirellulaceae</taxon>
        <taxon>Stieleria</taxon>
    </lineage>
</organism>
<dbReference type="RefSeq" id="WP_145418519.1">
    <property type="nucleotide sequence ID" value="NZ_CP036526.1"/>
</dbReference>
<dbReference type="SUPFAM" id="SSF51120">
    <property type="entry name" value="beta-Roll"/>
    <property type="match status" value="1"/>
</dbReference>
<protein>
    <submittedName>
        <fullName evidence="1">Uncharacterized protein</fullName>
    </submittedName>
</protein>
<dbReference type="Proteomes" id="UP000319817">
    <property type="component" value="Chromosome"/>
</dbReference>
<dbReference type="PRINTS" id="PR00313">
    <property type="entry name" value="CABNDNGRPT"/>
</dbReference>
<name>A0A517NUJ8_9BACT</name>
<keyword evidence="2" id="KW-1185">Reference proteome</keyword>
<proteinExistence type="predicted"/>
<evidence type="ECO:0000313" key="2">
    <source>
        <dbReference type="Proteomes" id="UP000319817"/>
    </source>
</evidence>
<gene>
    <name evidence="1" type="ORF">K239x_27810</name>
</gene>
<dbReference type="AlphaFoldDB" id="A0A517NUJ8"/>
<dbReference type="EMBL" id="CP036526">
    <property type="protein sequence ID" value="QDT10790.1"/>
    <property type="molecule type" value="Genomic_DNA"/>
</dbReference>
<dbReference type="InterPro" id="IPR011049">
    <property type="entry name" value="Serralysin-like_metalloprot_C"/>
</dbReference>
<accession>A0A517NUJ8</accession>